<proteinExistence type="inferred from homology"/>
<name>A0A8T0A3M0_9BILA</name>
<organism evidence="11 12">
    <name type="scientific">Meloidogyne graminicola</name>
    <dbReference type="NCBI Taxonomy" id="189291"/>
    <lineage>
        <taxon>Eukaryota</taxon>
        <taxon>Metazoa</taxon>
        <taxon>Ecdysozoa</taxon>
        <taxon>Nematoda</taxon>
        <taxon>Chromadorea</taxon>
        <taxon>Rhabditida</taxon>
        <taxon>Tylenchina</taxon>
        <taxon>Tylenchomorpha</taxon>
        <taxon>Tylenchoidea</taxon>
        <taxon>Meloidogynidae</taxon>
        <taxon>Meloidogyninae</taxon>
        <taxon>Meloidogyne</taxon>
    </lineage>
</organism>
<evidence type="ECO:0000256" key="9">
    <source>
        <dbReference type="ARBA" id="ARBA00023136"/>
    </source>
</evidence>
<dbReference type="InterPro" id="IPR013766">
    <property type="entry name" value="Thioredoxin_domain"/>
</dbReference>
<keyword evidence="12" id="KW-1185">Reference proteome</keyword>
<dbReference type="PANTHER" id="PTHR10438:SF468">
    <property type="entry name" value="THIOREDOXIN-1-RELATED"/>
    <property type="match status" value="1"/>
</dbReference>
<dbReference type="InterPro" id="IPR036249">
    <property type="entry name" value="Thioredoxin-like_sf"/>
</dbReference>
<dbReference type="Gene3D" id="3.40.30.10">
    <property type="entry name" value="Glutaredoxin"/>
    <property type="match status" value="1"/>
</dbReference>
<dbReference type="InterPro" id="IPR012621">
    <property type="entry name" value="Tom7"/>
</dbReference>
<dbReference type="PROSITE" id="PS51352">
    <property type="entry name" value="THIOREDOXIN_2"/>
    <property type="match status" value="1"/>
</dbReference>
<evidence type="ECO:0000313" key="12">
    <source>
        <dbReference type="Proteomes" id="UP000605970"/>
    </source>
</evidence>
<dbReference type="GO" id="GO:0030150">
    <property type="term" value="P:protein import into mitochondrial matrix"/>
    <property type="evidence" value="ECO:0007669"/>
    <property type="project" value="InterPro"/>
</dbReference>
<dbReference type="AlphaFoldDB" id="A0A8T0A3M0"/>
<comment type="similarity">
    <text evidence="2">Belongs to the Tom7 family.</text>
</comment>
<dbReference type="InterPro" id="IPR050620">
    <property type="entry name" value="Thioredoxin_H-type-like"/>
</dbReference>
<dbReference type="SUPFAM" id="SSF52833">
    <property type="entry name" value="Thioredoxin-like"/>
    <property type="match status" value="1"/>
</dbReference>
<dbReference type="PANTHER" id="PTHR10438">
    <property type="entry name" value="THIOREDOXIN"/>
    <property type="match status" value="1"/>
</dbReference>
<dbReference type="GO" id="GO:0005742">
    <property type="term" value="C:mitochondrial outer membrane translocase complex"/>
    <property type="evidence" value="ECO:0007669"/>
    <property type="project" value="InterPro"/>
</dbReference>
<gene>
    <name evidence="11" type="ORF">Mgra_00000357</name>
</gene>
<dbReference type="Proteomes" id="UP000605970">
    <property type="component" value="Unassembled WGS sequence"/>
</dbReference>
<dbReference type="OrthoDB" id="20229at2759"/>
<dbReference type="EMBL" id="JABEBT010000002">
    <property type="protein sequence ID" value="KAF7639919.1"/>
    <property type="molecule type" value="Genomic_DNA"/>
</dbReference>
<evidence type="ECO:0000256" key="3">
    <source>
        <dbReference type="ARBA" id="ARBA00022448"/>
    </source>
</evidence>
<protein>
    <submittedName>
        <fullName evidence="11">Thioredoxin domain-containing protein</fullName>
    </submittedName>
</protein>
<dbReference type="Pfam" id="PF08038">
    <property type="entry name" value="Tom7"/>
    <property type="match status" value="1"/>
</dbReference>
<keyword evidence="6" id="KW-0653">Protein transport</keyword>
<evidence type="ECO:0000256" key="5">
    <source>
        <dbReference type="ARBA" id="ARBA00022787"/>
    </source>
</evidence>
<comment type="subcellular location">
    <subcellularLocation>
        <location evidence="1">Mitochondrion outer membrane</location>
        <topology evidence="1">Single-pass membrane protein</topology>
    </subcellularLocation>
</comment>
<keyword evidence="9" id="KW-0472">Membrane</keyword>
<evidence type="ECO:0000256" key="7">
    <source>
        <dbReference type="ARBA" id="ARBA00022989"/>
    </source>
</evidence>
<dbReference type="Pfam" id="PF00085">
    <property type="entry name" value="Thioredoxin"/>
    <property type="match status" value="1"/>
</dbReference>
<evidence type="ECO:0000259" key="10">
    <source>
        <dbReference type="PROSITE" id="PS51352"/>
    </source>
</evidence>
<keyword evidence="7" id="KW-1133">Transmembrane helix</keyword>
<keyword evidence="4" id="KW-0812">Transmembrane</keyword>
<evidence type="ECO:0000256" key="6">
    <source>
        <dbReference type="ARBA" id="ARBA00022927"/>
    </source>
</evidence>
<keyword evidence="5" id="KW-1000">Mitochondrion outer membrane</keyword>
<keyword evidence="3" id="KW-0813">Transport</keyword>
<evidence type="ECO:0000256" key="1">
    <source>
        <dbReference type="ARBA" id="ARBA00004572"/>
    </source>
</evidence>
<sequence length="364" mass="42028">MDFIEVPEKNANSWEFSPLTKQLCNISAKIFTIYFQWGFVPTIIYLGFKRGADPLPNGEVPLCGRVVCVLNFLFQLHGSIPCHSKLRFFTILSPFILYDNFIHFLKMLEELRKRGSEFSSIFSLYHLMNILLSAAFPLTKSIPKVSELLFGMEQRNLDTREREILIFLAVVVIWKCRRASSYLHTLSTAYLYSKLANALLFFRVKPLFGLFYCAIAVGLYVLVDEPLPPDSEKVRFFSGEELRNTLQEDKSIVWIIEFFATWSPECRYVRPVFNALSEKFTLPNLRFGKLDVGRFPKEAEYFRINCSATSRQLPTFSYFKGGIQTERRPLIGSNGNAVPFVFTEQNIILALDLTNHNSQYFEIA</sequence>
<evidence type="ECO:0000256" key="2">
    <source>
        <dbReference type="ARBA" id="ARBA00010917"/>
    </source>
</evidence>
<accession>A0A8T0A3M0</accession>
<keyword evidence="8" id="KW-0496">Mitochondrion</keyword>
<evidence type="ECO:0000256" key="4">
    <source>
        <dbReference type="ARBA" id="ARBA00022692"/>
    </source>
</evidence>
<evidence type="ECO:0000313" key="11">
    <source>
        <dbReference type="EMBL" id="KAF7639919.1"/>
    </source>
</evidence>
<comment type="caution">
    <text evidence="11">The sequence shown here is derived from an EMBL/GenBank/DDBJ whole genome shotgun (WGS) entry which is preliminary data.</text>
</comment>
<feature type="domain" description="Thioredoxin" evidence="10">
    <location>
        <begin position="221"/>
        <end position="364"/>
    </location>
</feature>
<evidence type="ECO:0000256" key="8">
    <source>
        <dbReference type="ARBA" id="ARBA00023128"/>
    </source>
</evidence>
<reference evidence="11" key="1">
    <citation type="journal article" date="2020" name="Ecol. Evol.">
        <title>Genome structure and content of the rice root-knot nematode (Meloidogyne graminicola).</title>
        <authorList>
            <person name="Phan N.T."/>
            <person name="Danchin E.G.J."/>
            <person name="Klopp C."/>
            <person name="Perfus-Barbeoch L."/>
            <person name="Kozlowski D.K."/>
            <person name="Koutsovoulos G.D."/>
            <person name="Lopez-Roques C."/>
            <person name="Bouchez O."/>
            <person name="Zahm M."/>
            <person name="Besnard G."/>
            <person name="Bellafiore S."/>
        </authorList>
    </citation>
    <scope>NUCLEOTIDE SEQUENCE</scope>
    <source>
        <strain evidence="11">VN-18</strain>
    </source>
</reference>